<dbReference type="SUPFAM" id="SSF52317">
    <property type="entry name" value="Class I glutamine amidotransferase-like"/>
    <property type="match status" value="1"/>
</dbReference>
<accession>X1TMB5</accession>
<evidence type="ECO:0000259" key="6">
    <source>
        <dbReference type="PROSITE" id="PS51553"/>
    </source>
</evidence>
<gene>
    <name evidence="7" type="ORF">S12H4_46930</name>
</gene>
<evidence type="ECO:0000256" key="1">
    <source>
        <dbReference type="ARBA" id="ARBA00022598"/>
    </source>
</evidence>
<evidence type="ECO:0000256" key="2">
    <source>
        <dbReference type="ARBA" id="ARBA00022741"/>
    </source>
</evidence>
<keyword evidence="5" id="KW-0067">ATP-binding</keyword>
<keyword evidence="1" id="KW-0436">Ligase</keyword>
<feature type="domain" description="GMPS ATP-PPase" evidence="6">
    <location>
        <begin position="149"/>
        <end position="252"/>
    </location>
</feature>
<comment type="caution">
    <text evidence="7">The sequence shown here is derived from an EMBL/GenBank/DDBJ whole genome shotgun (WGS) entry which is preliminary data.</text>
</comment>
<sequence length="252" mass="27752">LILSGSPYSILSKDRKAPIVDKEIFSLGIPILGICYGMQLIARLFDGGIITSGHNEYGKTKIKLNLKSPLFKDLKPLETCWMSHKDSVVKIPPAFNVIASTPNLPIAGIEEPKNKIYGIQFHPEVMHTPSGMDILKNFLFDICGCSPTWTMVSIIEKQIKKVKDKVKEGRVICGLSGGVDSSVAAVLVSKAVGNKLTCIFVDHGLLRKGEAGKVVETFKQNFKINLIHINAKDRFLSKLVGVIDPEKKRKII</sequence>
<dbReference type="Pfam" id="PF00117">
    <property type="entry name" value="GATase"/>
    <property type="match status" value="1"/>
</dbReference>
<dbReference type="InterPro" id="IPR029062">
    <property type="entry name" value="Class_I_gatase-like"/>
</dbReference>
<evidence type="ECO:0000256" key="5">
    <source>
        <dbReference type="ARBA" id="ARBA00022840"/>
    </source>
</evidence>
<dbReference type="Gene3D" id="3.40.50.620">
    <property type="entry name" value="HUPs"/>
    <property type="match status" value="1"/>
</dbReference>
<dbReference type="GO" id="GO:0005524">
    <property type="term" value="F:ATP binding"/>
    <property type="evidence" value="ECO:0007669"/>
    <property type="project" value="UniProtKB-KW"/>
</dbReference>
<keyword evidence="2" id="KW-0547">Nucleotide-binding</keyword>
<dbReference type="SUPFAM" id="SSF52402">
    <property type="entry name" value="Adenine nucleotide alpha hydrolases-like"/>
    <property type="match status" value="1"/>
</dbReference>
<dbReference type="EMBL" id="BARW01029160">
    <property type="protein sequence ID" value="GAJ06453.1"/>
    <property type="molecule type" value="Genomic_DNA"/>
</dbReference>
<dbReference type="PROSITE" id="PS51553">
    <property type="entry name" value="GMPS_ATP_PPASE"/>
    <property type="match status" value="1"/>
</dbReference>
<evidence type="ECO:0000256" key="3">
    <source>
        <dbReference type="ARBA" id="ARBA00022749"/>
    </source>
</evidence>
<dbReference type="GO" id="GO:0003921">
    <property type="term" value="F:GMP synthase activity"/>
    <property type="evidence" value="ECO:0007669"/>
    <property type="project" value="InterPro"/>
</dbReference>
<organism evidence="7">
    <name type="scientific">marine sediment metagenome</name>
    <dbReference type="NCBI Taxonomy" id="412755"/>
    <lineage>
        <taxon>unclassified sequences</taxon>
        <taxon>metagenomes</taxon>
        <taxon>ecological metagenomes</taxon>
    </lineage>
</organism>
<dbReference type="GO" id="GO:0005829">
    <property type="term" value="C:cytosol"/>
    <property type="evidence" value="ECO:0007669"/>
    <property type="project" value="TreeGrafter"/>
</dbReference>
<dbReference type="InterPro" id="IPR014729">
    <property type="entry name" value="Rossmann-like_a/b/a_fold"/>
</dbReference>
<feature type="non-terminal residue" evidence="7">
    <location>
        <position position="1"/>
    </location>
</feature>
<reference evidence="7" key="1">
    <citation type="journal article" date="2014" name="Front. Microbiol.">
        <title>High frequency of phylogenetically diverse reductive dehalogenase-homologous genes in deep subseafloor sedimentary metagenomes.</title>
        <authorList>
            <person name="Kawai M."/>
            <person name="Futagami T."/>
            <person name="Toyoda A."/>
            <person name="Takaki Y."/>
            <person name="Nishi S."/>
            <person name="Hori S."/>
            <person name="Arai W."/>
            <person name="Tsubouchi T."/>
            <person name="Morono Y."/>
            <person name="Uchiyama I."/>
            <person name="Ito T."/>
            <person name="Fujiyama A."/>
            <person name="Inagaki F."/>
            <person name="Takami H."/>
        </authorList>
    </citation>
    <scope>NUCLEOTIDE SEQUENCE</scope>
    <source>
        <strain evidence="7">Expedition CK06-06</strain>
    </source>
</reference>
<dbReference type="PRINTS" id="PR00096">
    <property type="entry name" value="GATASE"/>
</dbReference>
<evidence type="ECO:0000313" key="7">
    <source>
        <dbReference type="EMBL" id="GAJ06453.1"/>
    </source>
</evidence>
<dbReference type="Pfam" id="PF02540">
    <property type="entry name" value="NAD_synthase"/>
    <property type="match status" value="1"/>
</dbReference>
<feature type="non-terminal residue" evidence="7">
    <location>
        <position position="252"/>
    </location>
</feature>
<dbReference type="AlphaFoldDB" id="X1TMB5"/>
<dbReference type="Gene3D" id="3.40.50.880">
    <property type="match status" value="1"/>
</dbReference>
<proteinExistence type="predicted"/>
<keyword evidence="3" id="KW-0332">GMP biosynthesis</keyword>
<dbReference type="InterPro" id="IPR017926">
    <property type="entry name" value="GATASE"/>
</dbReference>
<dbReference type="InterPro" id="IPR025777">
    <property type="entry name" value="GMPS_ATP_PPase_dom"/>
</dbReference>
<dbReference type="PANTHER" id="PTHR11922:SF2">
    <property type="entry name" value="GMP SYNTHASE [GLUTAMINE-HYDROLYZING]"/>
    <property type="match status" value="1"/>
</dbReference>
<protein>
    <recommendedName>
        <fullName evidence="6">GMPS ATP-PPase domain-containing protein</fullName>
    </recommendedName>
</protein>
<dbReference type="PANTHER" id="PTHR11922">
    <property type="entry name" value="GMP SYNTHASE-RELATED"/>
    <property type="match status" value="1"/>
</dbReference>
<keyword evidence="4" id="KW-0658">Purine biosynthesis</keyword>
<evidence type="ECO:0000256" key="4">
    <source>
        <dbReference type="ARBA" id="ARBA00022755"/>
    </source>
</evidence>
<dbReference type="InterPro" id="IPR022310">
    <property type="entry name" value="NAD/GMP_synthase"/>
</dbReference>
<name>X1TMB5_9ZZZZ</name>
<dbReference type="PROSITE" id="PS51273">
    <property type="entry name" value="GATASE_TYPE_1"/>
    <property type="match status" value="1"/>
</dbReference>